<feature type="transmembrane region" description="Helical" evidence="8">
    <location>
        <begin position="180"/>
        <end position="200"/>
    </location>
</feature>
<feature type="transmembrane region" description="Helical" evidence="8">
    <location>
        <begin position="228"/>
        <end position="248"/>
    </location>
</feature>
<dbReference type="PIRSF" id="PIRSF002746">
    <property type="entry name" value="Gluconate_transporter"/>
    <property type="match status" value="1"/>
</dbReference>
<dbReference type="NCBIfam" id="TIGR00791">
    <property type="entry name" value="gntP"/>
    <property type="match status" value="1"/>
</dbReference>
<dbReference type="GO" id="GO:0015128">
    <property type="term" value="F:gluconate transmembrane transporter activity"/>
    <property type="evidence" value="ECO:0007669"/>
    <property type="project" value="InterPro"/>
</dbReference>
<dbReference type="PANTHER" id="PTHR30354">
    <property type="entry name" value="GNT FAMILY GLUCONATE TRANSPORTER"/>
    <property type="match status" value="1"/>
</dbReference>
<reference evidence="9 10" key="1">
    <citation type="submission" date="2018-04" db="EMBL/GenBank/DDBJ databases">
        <title>Brenneria corticis sp.nov.</title>
        <authorList>
            <person name="Li Y."/>
        </authorList>
    </citation>
    <scope>NUCLEOTIDE SEQUENCE [LARGE SCALE GENOMIC DNA]</scope>
    <source>
        <strain evidence="9 10">LMG 27715</strain>
    </source>
</reference>
<dbReference type="Pfam" id="PF02447">
    <property type="entry name" value="GntP_permease"/>
    <property type="match status" value="1"/>
</dbReference>
<feature type="transmembrane region" description="Helical" evidence="8">
    <location>
        <begin position="343"/>
        <end position="372"/>
    </location>
</feature>
<comment type="subcellular location">
    <subcellularLocation>
        <location evidence="1">Cell membrane</location>
        <topology evidence="1">Multi-pass membrane protein</topology>
    </subcellularLocation>
</comment>
<comment type="similarity">
    <text evidence="7">Belongs to the GntP permease family.</text>
</comment>
<evidence type="ECO:0000313" key="9">
    <source>
        <dbReference type="EMBL" id="PWC12014.1"/>
    </source>
</evidence>
<feature type="transmembrane region" description="Helical" evidence="8">
    <location>
        <begin position="421"/>
        <end position="443"/>
    </location>
</feature>
<proteinExistence type="inferred from homology"/>
<keyword evidence="3" id="KW-1003">Cell membrane</keyword>
<dbReference type="OrthoDB" id="9787129at2"/>
<dbReference type="PANTHER" id="PTHR30354:SF22">
    <property type="entry name" value="HIGH-AFFINITY GLUCONATE TRANSPORTER"/>
    <property type="match status" value="1"/>
</dbReference>
<sequence length="444" mass="46311">MPLIIVAIGVALLLLLMIRCKLNGFISLILVSLAVGLALGYTTQGSFNVNGVIASIKNGVGGTLGSLALIMGFGAMLGKLLADCGGAQRIATTLIDKFGKGHIQWAVVLTGFVVGFALFYEVGFVLLLPLVFTIAAAARIPLLFIGVPMAAALSVTHALLPPHPGPTAISIIFKADMGKTLLYGTLIAIPTVILAGPVYARFLRGIDKPIPEGLHNPKVFTDSEMPGFGISVTTTLIPVILMAGRAVAEMTLPKGHALLSYAEFLGDPVMATLIAVLVAIFTFGLNRGRTMEQVMDTISDSIKIIAMMLMIIGGGGAFKQILVDGGVAKYIETLMANSTLSPLLMGWAIAAALRLALGSATVAAMTAGGIVAPMLAITGVSPELMVLAVGSGSVIFSHVNDPGFWLFKEYFNLTIVETMKSWSALETIIAVCGLVGCLLLNMVI</sequence>
<evidence type="ECO:0000256" key="1">
    <source>
        <dbReference type="ARBA" id="ARBA00004651"/>
    </source>
</evidence>
<evidence type="ECO:0000256" key="3">
    <source>
        <dbReference type="ARBA" id="ARBA00022475"/>
    </source>
</evidence>
<dbReference type="InterPro" id="IPR003474">
    <property type="entry name" value="Glcn_transporter"/>
</dbReference>
<keyword evidence="2" id="KW-0813">Transport</keyword>
<feature type="transmembrane region" description="Helical" evidence="8">
    <location>
        <begin position="102"/>
        <end position="128"/>
    </location>
</feature>
<evidence type="ECO:0000313" key="10">
    <source>
        <dbReference type="Proteomes" id="UP000245138"/>
    </source>
</evidence>
<evidence type="ECO:0000256" key="4">
    <source>
        <dbReference type="ARBA" id="ARBA00022692"/>
    </source>
</evidence>
<organism evidence="9 10">
    <name type="scientific">Brenneria roseae subsp. americana</name>
    <dbReference type="NCBI Taxonomy" id="1508507"/>
    <lineage>
        <taxon>Bacteria</taxon>
        <taxon>Pseudomonadati</taxon>
        <taxon>Pseudomonadota</taxon>
        <taxon>Gammaproteobacteria</taxon>
        <taxon>Enterobacterales</taxon>
        <taxon>Pectobacteriaceae</taxon>
        <taxon>Brenneria</taxon>
    </lineage>
</organism>
<evidence type="ECO:0000256" key="7">
    <source>
        <dbReference type="ARBA" id="ARBA00049663"/>
    </source>
</evidence>
<keyword evidence="4 8" id="KW-0812">Transmembrane</keyword>
<dbReference type="GO" id="GO:0005886">
    <property type="term" value="C:plasma membrane"/>
    <property type="evidence" value="ECO:0007669"/>
    <property type="project" value="UniProtKB-SubCell"/>
</dbReference>
<dbReference type="Proteomes" id="UP000245138">
    <property type="component" value="Unassembled WGS sequence"/>
</dbReference>
<evidence type="ECO:0000256" key="2">
    <source>
        <dbReference type="ARBA" id="ARBA00022448"/>
    </source>
</evidence>
<comment type="caution">
    <text evidence="9">The sequence shown here is derived from an EMBL/GenBank/DDBJ whole genome shotgun (WGS) entry which is preliminary data.</text>
</comment>
<dbReference type="AlphaFoldDB" id="A0A2U1TRH2"/>
<feature type="transmembrane region" description="Helical" evidence="8">
    <location>
        <begin position="268"/>
        <end position="285"/>
    </location>
</feature>
<name>A0A2U1TRH2_9GAMM</name>
<feature type="transmembrane region" description="Helical" evidence="8">
    <location>
        <begin position="30"/>
        <end position="49"/>
    </location>
</feature>
<evidence type="ECO:0000256" key="6">
    <source>
        <dbReference type="ARBA" id="ARBA00023136"/>
    </source>
</evidence>
<dbReference type="NCBIfam" id="NF011560">
    <property type="entry name" value="PRK14984.1"/>
    <property type="match status" value="1"/>
</dbReference>
<feature type="transmembrane region" description="Helical" evidence="8">
    <location>
        <begin position="140"/>
        <end position="160"/>
    </location>
</feature>
<protein>
    <submittedName>
        <fullName evidence="9">Gluconate transporter</fullName>
    </submittedName>
</protein>
<keyword evidence="10" id="KW-1185">Reference proteome</keyword>
<feature type="transmembrane region" description="Helical" evidence="8">
    <location>
        <begin position="305"/>
        <end position="323"/>
    </location>
</feature>
<dbReference type="RefSeq" id="WP_109054594.1">
    <property type="nucleotide sequence ID" value="NZ_QDKJ01000008.1"/>
</dbReference>
<keyword evidence="5 8" id="KW-1133">Transmembrane helix</keyword>
<evidence type="ECO:0000256" key="5">
    <source>
        <dbReference type="ARBA" id="ARBA00022989"/>
    </source>
</evidence>
<accession>A0A2U1TRH2</accession>
<feature type="transmembrane region" description="Helical" evidence="8">
    <location>
        <begin position="61"/>
        <end position="82"/>
    </location>
</feature>
<keyword evidence="6 8" id="KW-0472">Membrane</keyword>
<gene>
    <name evidence="9" type="ORF">B4923_11955</name>
</gene>
<evidence type="ECO:0000256" key="8">
    <source>
        <dbReference type="SAM" id="Phobius"/>
    </source>
</evidence>
<dbReference type="EMBL" id="QDKJ01000008">
    <property type="protein sequence ID" value="PWC12014.1"/>
    <property type="molecule type" value="Genomic_DNA"/>
</dbReference>